<dbReference type="InterPro" id="IPR036860">
    <property type="entry name" value="SH2_dom_sf"/>
</dbReference>
<dbReference type="InterPro" id="IPR012234">
    <property type="entry name" value="Tyr_kinase_non-rcpt_SYK/ZAP70"/>
</dbReference>
<evidence type="ECO:0000256" key="4">
    <source>
        <dbReference type="ARBA" id="ARBA00022840"/>
    </source>
</evidence>
<dbReference type="InterPro" id="IPR001245">
    <property type="entry name" value="Ser-Thr/Tyr_kinase_cat_dom"/>
</dbReference>
<evidence type="ECO:0000313" key="16">
    <source>
        <dbReference type="EMBL" id="CAB3266753.1"/>
    </source>
</evidence>
<evidence type="ECO:0000256" key="1">
    <source>
        <dbReference type="ARBA" id="ARBA00022679"/>
    </source>
</evidence>
<dbReference type="SMART" id="SM00252">
    <property type="entry name" value="SH2"/>
    <property type="match status" value="2"/>
</dbReference>
<dbReference type="Gene3D" id="1.10.510.10">
    <property type="entry name" value="Transferase(Phosphotransferase) domain 1"/>
    <property type="match status" value="1"/>
</dbReference>
<evidence type="ECO:0000256" key="8">
    <source>
        <dbReference type="PIRNR" id="PIRNR000604"/>
    </source>
</evidence>
<evidence type="ECO:0000256" key="3">
    <source>
        <dbReference type="ARBA" id="ARBA00022777"/>
    </source>
</evidence>
<dbReference type="PIRSF" id="PIRSF000604">
    <property type="entry name" value="TyrPK_SYK"/>
    <property type="match status" value="1"/>
</dbReference>
<accession>A0A6F9DUS1</accession>
<comment type="similarity">
    <text evidence="8">Belongs to the protein kinase superfamily. Tyr protein kinase family. SYK/ZAP-70 subfamily.</text>
</comment>
<dbReference type="GO" id="GO:0005737">
    <property type="term" value="C:cytoplasm"/>
    <property type="evidence" value="ECO:0007669"/>
    <property type="project" value="InterPro"/>
</dbReference>
<keyword evidence="1 8" id="KW-0808">Transferase</keyword>
<dbReference type="InterPro" id="IPR000980">
    <property type="entry name" value="SH2"/>
</dbReference>
<keyword evidence="6 8" id="KW-0829">Tyrosine-protein kinase</keyword>
<evidence type="ECO:0000256" key="10">
    <source>
        <dbReference type="PIRSR" id="PIRSR000604-2"/>
    </source>
</evidence>
<dbReference type="PANTHER" id="PTHR24418">
    <property type="entry name" value="TYROSINE-PROTEIN KINASE"/>
    <property type="match status" value="1"/>
</dbReference>
<feature type="active site" description="Proton acceptor" evidence="9">
    <location>
        <position position="471"/>
    </location>
</feature>
<dbReference type="PROSITE" id="PS50011">
    <property type="entry name" value="PROTEIN_KINASE_DOM"/>
    <property type="match status" value="1"/>
</dbReference>
<feature type="region of interest" description="Disordered" evidence="13">
    <location>
        <begin position="272"/>
        <end position="297"/>
    </location>
</feature>
<dbReference type="InterPro" id="IPR000719">
    <property type="entry name" value="Prot_kinase_dom"/>
</dbReference>
<keyword evidence="11" id="KW-0727">SH2 domain</keyword>
<dbReference type="InterPro" id="IPR017441">
    <property type="entry name" value="Protein_kinase_ATP_BS"/>
</dbReference>
<dbReference type="SMART" id="SM00219">
    <property type="entry name" value="TyrKc"/>
    <property type="match status" value="1"/>
</dbReference>
<dbReference type="EMBL" id="LR790891">
    <property type="protein sequence ID" value="CAB3266753.1"/>
    <property type="molecule type" value="mRNA"/>
</dbReference>
<dbReference type="AlphaFoldDB" id="A0A6F9DUS1"/>
<dbReference type="InterPro" id="IPR008266">
    <property type="entry name" value="Tyr_kinase_AS"/>
</dbReference>
<dbReference type="Pfam" id="PF07714">
    <property type="entry name" value="PK_Tyr_Ser-Thr"/>
    <property type="match status" value="1"/>
</dbReference>
<dbReference type="GO" id="GO:0002376">
    <property type="term" value="P:immune system process"/>
    <property type="evidence" value="ECO:0007669"/>
    <property type="project" value="UniProtKB-KW"/>
</dbReference>
<dbReference type="PROSITE" id="PS50001">
    <property type="entry name" value="SH2"/>
    <property type="match status" value="2"/>
</dbReference>
<evidence type="ECO:0000256" key="2">
    <source>
        <dbReference type="ARBA" id="ARBA00022741"/>
    </source>
</evidence>
<dbReference type="InterPro" id="IPR050198">
    <property type="entry name" value="Non-receptor_tyrosine_kinases"/>
</dbReference>
<dbReference type="GO" id="GO:0005524">
    <property type="term" value="F:ATP binding"/>
    <property type="evidence" value="ECO:0007669"/>
    <property type="project" value="UniProtKB-UniRule"/>
</dbReference>
<feature type="binding site" evidence="10 12">
    <location>
        <position position="374"/>
    </location>
    <ligand>
        <name>ATP</name>
        <dbReference type="ChEBI" id="CHEBI:30616"/>
    </ligand>
</feature>
<evidence type="ECO:0000259" key="14">
    <source>
        <dbReference type="PROSITE" id="PS50001"/>
    </source>
</evidence>
<dbReference type="EC" id="2.7.10.2" evidence="8"/>
<name>A0A6F9DUS1_9ASCI</name>
<dbReference type="InterPro" id="IPR011009">
    <property type="entry name" value="Kinase-like_dom_sf"/>
</dbReference>
<keyword evidence="2 8" id="KW-0547">Nucleotide-binding</keyword>
<dbReference type="PRINTS" id="PR00401">
    <property type="entry name" value="SH2DOMAIN"/>
</dbReference>
<comment type="catalytic activity">
    <reaction evidence="7 8">
        <text>L-tyrosyl-[protein] + ATP = O-phospho-L-tyrosyl-[protein] + ADP + H(+)</text>
        <dbReference type="Rhea" id="RHEA:10596"/>
        <dbReference type="Rhea" id="RHEA-COMP:10136"/>
        <dbReference type="Rhea" id="RHEA-COMP:20101"/>
        <dbReference type="ChEBI" id="CHEBI:15378"/>
        <dbReference type="ChEBI" id="CHEBI:30616"/>
        <dbReference type="ChEBI" id="CHEBI:46858"/>
        <dbReference type="ChEBI" id="CHEBI:61978"/>
        <dbReference type="ChEBI" id="CHEBI:456216"/>
        <dbReference type="EC" id="2.7.10.2"/>
    </reaction>
</comment>
<feature type="domain" description="SH2" evidence="14">
    <location>
        <begin position="136"/>
        <end position="218"/>
    </location>
</feature>
<dbReference type="PROSITE" id="PS00109">
    <property type="entry name" value="PROTEIN_KINASE_TYR"/>
    <property type="match status" value="1"/>
</dbReference>
<evidence type="ECO:0000256" key="6">
    <source>
        <dbReference type="ARBA" id="ARBA00023137"/>
    </source>
</evidence>
<reference evidence="16" key="1">
    <citation type="submission" date="2020-04" db="EMBL/GenBank/DDBJ databases">
        <authorList>
            <person name="Neveu A P."/>
        </authorList>
    </citation>
    <scope>NUCLEOTIDE SEQUENCE</scope>
    <source>
        <tissue evidence="16">Whole embryo</tissue>
    </source>
</reference>
<dbReference type="PRINTS" id="PR00109">
    <property type="entry name" value="TYRKINASE"/>
</dbReference>
<evidence type="ECO:0000256" key="9">
    <source>
        <dbReference type="PIRSR" id="PIRSR000604-1"/>
    </source>
</evidence>
<dbReference type="InterPro" id="IPR020635">
    <property type="entry name" value="Tyr_kinase_cat_dom"/>
</dbReference>
<evidence type="ECO:0000256" key="13">
    <source>
        <dbReference type="SAM" id="MobiDB-lite"/>
    </source>
</evidence>
<feature type="domain" description="Protein kinase" evidence="15">
    <location>
        <begin position="343"/>
        <end position="607"/>
    </location>
</feature>
<keyword evidence="4 8" id="KW-0067">ATP-binding</keyword>
<evidence type="ECO:0000256" key="5">
    <source>
        <dbReference type="ARBA" id="ARBA00022859"/>
    </source>
</evidence>
<evidence type="ECO:0000259" key="15">
    <source>
        <dbReference type="PROSITE" id="PS50011"/>
    </source>
</evidence>
<evidence type="ECO:0000256" key="7">
    <source>
        <dbReference type="ARBA" id="ARBA00051245"/>
    </source>
</evidence>
<dbReference type="PROSITE" id="PS00107">
    <property type="entry name" value="PROTEIN_KINASE_ATP"/>
    <property type="match status" value="1"/>
</dbReference>
<keyword evidence="3 8" id="KW-0418">Kinase</keyword>
<proteinExistence type="evidence at transcript level"/>
<evidence type="ECO:0000256" key="12">
    <source>
        <dbReference type="PROSITE-ProRule" id="PRU10141"/>
    </source>
</evidence>
<organism evidence="16">
    <name type="scientific">Phallusia mammillata</name>
    <dbReference type="NCBI Taxonomy" id="59560"/>
    <lineage>
        <taxon>Eukaryota</taxon>
        <taxon>Metazoa</taxon>
        <taxon>Chordata</taxon>
        <taxon>Tunicata</taxon>
        <taxon>Ascidiacea</taxon>
        <taxon>Phlebobranchia</taxon>
        <taxon>Ascidiidae</taxon>
        <taxon>Phallusia</taxon>
    </lineage>
</organism>
<keyword evidence="5" id="KW-0391">Immunity</keyword>
<dbReference type="Pfam" id="PF00017">
    <property type="entry name" value="SH2"/>
    <property type="match status" value="2"/>
</dbReference>
<dbReference type="SUPFAM" id="SSF55550">
    <property type="entry name" value="SH2 domain"/>
    <property type="match status" value="2"/>
</dbReference>
<evidence type="ECO:0000256" key="11">
    <source>
        <dbReference type="PROSITE-ProRule" id="PRU00191"/>
    </source>
</evidence>
<dbReference type="Gene3D" id="3.30.505.10">
    <property type="entry name" value="SH2 domain"/>
    <property type="match status" value="2"/>
</dbReference>
<dbReference type="GO" id="GO:0004715">
    <property type="term" value="F:non-membrane spanning protein tyrosine kinase activity"/>
    <property type="evidence" value="ECO:0007669"/>
    <property type="project" value="UniProtKB-EC"/>
</dbReference>
<feature type="domain" description="SH2" evidence="14">
    <location>
        <begin position="16"/>
        <end position="107"/>
    </location>
</feature>
<protein>
    <recommendedName>
        <fullName evidence="8">Tyrosine-protein kinase</fullName>
        <ecNumber evidence="8">2.7.10.2</ecNumber>
    </recommendedName>
</protein>
<dbReference type="SUPFAM" id="SSF56112">
    <property type="entry name" value="Protein kinase-like (PK-like)"/>
    <property type="match status" value="1"/>
</dbReference>
<dbReference type="GO" id="GO:0035556">
    <property type="term" value="P:intracellular signal transduction"/>
    <property type="evidence" value="ECO:0007669"/>
    <property type="project" value="InterPro"/>
</dbReference>
<dbReference type="FunFam" id="1.10.510.10:FF:000216">
    <property type="entry name" value="Tyrosine-protein kinase SYK"/>
    <property type="match status" value="1"/>
</dbReference>
<sequence>MARNDSIEMDFSNAPYYHGEITRFKAKDILTGKANGSFLLRKSLNKPNAFALSVAHEGNVLNYSIQLSPDANLYRIDQGAGFKTPVELCEHYSQDKGGLRVKLMYPIGLIRTSSIAHSVRSLTLSNPDSSYESNEWFHGNITREEDAYRLSCDYRRLRRDGIFLVREKENNFFALSLVHCAKVHRYKICFDTTARVYKIVGKQKCFDSLASLVDFYRQYRPDGLLCALEVACTRNSNRPACPFPNQPKVKTNIVAALAKRLEKIMPKNSLEVSWDDSKEENQQSSPRPKSQDMDMSKQNVLSRFNRKSMPRDSIGFQSPYRNLANSEQGEIVAPDLYITNDKVTVGREIGRGHFGSVNLGECEIHGQFTPCAVKSMSGNDVQANKNELLREVSIMQKLDHPYIVRVLAVCDSSRCGNELKIVLELAPLGDLKSFLKRHIRTSLPEEQLLTFVIQVCDGMAYLSSQNVVHRDLAARNVLMVSEHFVKISDFGMSRILHDSENYYKAAKPGAWPVRWYAPESLLYYKFTTKGDVWSFGVTLWEVFSYGNKPYQNMKGQEILNMLEAGHRLECPCGCSPGAYTLMLQCWAHEGDQRPTFTELLPQLQHLLNK</sequence>
<gene>
    <name evidence="16" type="primary">Syk</name>
</gene>